<name>A0A9Q1IFM9_SYNKA</name>
<gene>
    <name evidence="2" type="ORF">SKAU_G00346960</name>
</gene>
<dbReference type="AlphaFoldDB" id="A0A9Q1IFM9"/>
<sequence length="340" mass="35094">MPQPTCLSCVKERRGCDVSASRGGVQRLDLPQATAHNALLALLLAGYDLANFISFPPLSLAPPLPLALATARRLFEDTGVSECSQNSFGALLLSRSPVSTSTPCHLNTKIRSSSGGGKRSHVGATGANARLHSCRTRLAPAAGLEVRAPELPEFPAVTDSHSRFSPAVSLGADFLCVSHSVGAPSGIHPAASAGRAKRSRRADRTGFSAPSLPGPDCTHTGLALNIPRGAVITAYISVLSLHACRRAVPRRLMAKARSSGGAGWEKGQKGEGPGVGPGRRAQVAPVISTEPQGLTVGAVTSSLPNHTTYASASPCQRPTHLLLGTRQDASPNDVASAHTA</sequence>
<evidence type="ECO:0000313" key="3">
    <source>
        <dbReference type="Proteomes" id="UP001152622"/>
    </source>
</evidence>
<feature type="compositionally biased region" description="Gly residues" evidence="1">
    <location>
        <begin position="260"/>
        <end position="277"/>
    </location>
</feature>
<dbReference type="EMBL" id="JAINUF010000016">
    <property type="protein sequence ID" value="KAJ8340063.1"/>
    <property type="molecule type" value="Genomic_DNA"/>
</dbReference>
<dbReference type="Proteomes" id="UP001152622">
    <property type="component" value="Chromosome 16"/>
</dbReference>
<comment type="caution">
    <text evidence="2">The sequence shown here is derived from an EMBL/GenBank/DDBJ whole genome shotgun (WGS) entry which is preliminary data.</text>
</comment>
<keyword evidence="3" id="KW-1185">Reference proteome</keyword>
<evidence type="ECO:0000313" key="2">
    <source>
        <dbReference type="EMBL" id="KAJ8340063.1"/>
    </source>
</evidence>
<accession>A0A9Q1IFM9</accession>
<organism evidence="2 3">
    <name type="scientific">Synaphobranchus kaupii</name>
    <name type="common">Kaup's arrowtooth eel</name>
    <dbReference type="NCBI Taxonomy" id="118154"/>
    <lineage>
        <taxon>Eukaryota</taxon>
        <taxon>Metazoa</taxon>
        <taxon>Chordata</taxon>
        <taxon>Craniata</taxon>
        <taxon>Vertebrata</taxon>
        <taxon>Euteleostomi</taxon>
        <taxon>Actinopterygii</taxon>
        <taxon>Neopterygii</taxon>
        <taxon>Teleostei</taxon>
        <taxon>Anguilliformes</taxon>
        <taxon>Synaphobranchidae</taxon>
        <taxon>Synaphobranchus</taxon>
    </lineage>
</organism>
<reference evidence="2" key="1">
    <citation type="journal article" date="2023" name="Science">
        <title>Genome structures resolve the early diversification of teleost fishes.</title>
        <authorList>
            <person name="Parey E."/>
            <person name="Louis A."/>
            <person name="Montfort J."/>
            <person name="Bouchez O."/>
            <person name="Roques C."/>
            <person name="Iampietro C."/>
            <person name="Lluch J."/>
            <person name="Castinel A."/>
            <person name="Donnadieu C."/>
            <person name="Desvignes T."/>
            <person name="Floi Bucao C."/>
            <person name="Jouanno E."/>
            <person name="Wen M."/>
            <person name="Mejri S."/>
            <person name="Dirks R."/>
            <person name="Jansen H."/>
            <person name="Henkel C."/>
            <person name="Chen W.J."/>
            <person name="Zahm M."/>
            <person name="Cabau C."/>
            <person name="Klopp C."/>
            <person name="Thompson A.W."/>
            <person name="Robinson-Rechavi M."/>
            <person name="Braasch I."/>
            <person name="Lecointre G."/>
            <person name="Bobe J."/>
            <person name="Postlethwait J.H."/>
            <person name="Berthelot C."/>
            <person name="Roest Crollius H."/>
            <person name="Guiguen Y."/>
        </authorList>
    </citation>
    <scope>NUCLEOTIDE SEQUENCE</scope>
    <source>
        <strain evidence="2">WJC10195</strain>
    </source>
</reference>
<feature type="region of interest" description="Disordered" evidence="1">
    <location>
        <begin position="257"/>
        <end position="281"/>
    </location>
</feature>
<proteinExistence type="predicted"/>
<evidence type="ECO:0000256" key="1">
    <source>
        <dbReference type="SAM" id="MobiDB-lite"/>
    </source>
</evidence>
<protein>
    <submittedName>
        <fullName evidence="2">Uncharacterized protein</fullName>
    </submittedName>
</protein>
<feature type="region of interest" description="Disordered" evidence="1">
    <location>
        <begin position="187"/>
        <end position="214"/>
    </location>
</feature>